<feature type="compositionally biased region" description="Polar residues" evidence="1">
    <location>
        <begin position="718"/>
        <end position="733"/>
    </location>
</feature>
<dbReference type="EMBL" id="JAABOJ010000039">
    <property type="protein sequence ID" value="KAF3275184.1"/>
    <property type="molecule type" value="Genomic_DNA"/>
</dbReference>
<reference evidence="2 3" key="1">
    <citation type="submission" date="2020-01" db="EMBL/GenBank/DDBJ databases">
        <authorList>
            <person name="Palmer J.M."/>
        </authorList>
    </citation>
    <scope>NUCLEOTIDE SEQUENCE [LARGE SCALE GENOMIC DNA]</scope>
    <source>
        <strain evidence="2 3">TWF970</strain>
    </source>
</reference>
<proteinExistence type="predicted"/>
<sequence>MEPLENYNQDEIYELTKACKGKFLHLLESAAPQEQTSCYEFIRKQYDSLGVWIATTGALAPSEASLDHRLRDHNHILLAIVELLFLIQDCLKDEPCTTESEDQVDENSQMKTKDREVKTIISQHGALDRALGCLHQLASSIRRASIPNSQFDLSARFFTSTKLYDPNFLDYMKRLLKYRFPSAAESLISQLATSMSRRQNLLRYKARHAQKLSQDRDHIVPSVLIGSNSTKDIETASAKHVTGAQRSIQTKTQLPATKTGLSFAYSNTEASRLPLSKVTPRWRASSSITSTRAGVGLCNDQGVYPSIPTFSKDEEFCICPYCFQTLGTNKLSQSYWRNHYDNDIKPFVCLSEACSDSLQFFSKFDSWKKHMVNQHSEDWPQAVHSIAWCCDIDDCQQGEKIFYQRKDFEEHLEVKPTRKFSANQITALAVRKEKTIRREVGTCPLCEVTIRGVSNLQNSPLADHIGGHLHYLASLCAPELNMFPDNADSESQPYRRKTMESSQTDSTGQLLTEIEREKPIFYDFEELSDRVSNAADTRYQSPELGGFSRTVDRYYFMVQNYDPAGDMVIQGFTRSKRLHQFYLITTGQEAEPDSDTGFEITNGTLTRSAGAKPGNGNSYSHPLLGCPFAKGKPGIYAHCSLLGYENLSGLKEHLRRVHFKQFLPRNIRHSKSWSEIFAHCNPKRQGPHPDPHVGVNMPQFLDPLDRLRNAIIADLTSQTQETPQSLYGDTGSPTGERRPAVSDEGELVTAGPKNIIESDPSIDQRTWAEILGSIYSEDSKLLGQSSGTFDIATHYIDHLIPDGSLRARRGEARKKRYSLISGLKNFTFNDFTEFRSGFEHWMKSEFVDPLFSWDEMVLITPLEGEPLRSLEEVVDSIEQILLCYRTSEVALYLLMKDDTLSLHDLAL</sequence>
<accession>A0A7C8VKU2</accession>
<feature type="region of interest" description="Disordered" evidence="1">
    <location>
        <begin position="487"/>
        <end position="508"/>
    </location>
</feature>
<dbReference type="PANTHER" id="PTHR35391">
    <property type="entry name" value="C2H2-TYPE DOMAIN-CONTAINING PROTEIN-RELATED"/>
    <property type="match status" value="1"/>
</dbReference>
<dbReference type="OrthoDB" id="20872at2759"/>
<evidence type="ECO:0000313" key="2">
    <source>
        <dbReference type="EMBL" id="KAF3275184.1"/>
    </source>
</evidence>
<protein>
    <recommendedName>
        <fullName evidence="4">C2H2-type domain-containing protein</fullName>
    </recommendedName>
</protein>
<feature type="region of interest" description="Disordered" evidence="1">
    <location>
        <begin position="718"/>
        <end position="750"/>
    </location>
</feature>
<evidence type="ECO:0000256" key="1">
    <source>
        <dbReference type="SAM" id="MobiDB-lite"/>
    </source>
</evidence>
<dbReference type="AlphaFoldDB" id="A0A7C8VKU2"/>
<dbReference type="PANTHER" id="PTHR35391:SF7">
    <property type="entry name" value="C2H2-TYPE DOMAIN-CONTAINING PROTEIN"/>
    <property type="match status" value="1"/>
</dbReference>
<evidence type="ECO:0000313" key="3">
    <source>
        <dbReference type="Proteomes" id="UP000474640"/>
    </source>
</evidence>
<comment type="caution">
    <text evidence="2">The sequence shown here is derived from an EMBL/GenBank/DDBJ whole genome shotgun (WGS) entry which is preliminary data.</text>
</comment>
<evidence type="ECO:0008006" key="4">
    <source>
        <dbReference type="Google" id="ProtNLM"/>
    </source>
</evidence>
<dbReference type="Proteomes" id="UP000474640">
    <property type="component" value="Unassembled WGS sequence"/>
</dbReference>
<gene>
    <name evidence="2" type="ORF">TWF970_006906</name>
</gene>
<name>A0A7C8VKU2_ORBOL</name>
<organism evidence="2 3">
    <name type="scientific">Orbilia oligospora</name>
    <name type="common">Nematode-trapping fungus</name>
    <name type="synonym">Arthrobotrys oligospora</name>
    <dbReference type="NCBI Taxonomy" id="2813651"/>
    <lineage>
        <taxon>Eukaryota</taxon>
        <taxon>Fungi</taxon>
        <taxon>Dikarya</taxon>
        <taxon>Ascomycota</taxon>
        <taxon>Pezizomycotina</taxon>
        <taxon>Orbiliomycetes</taxon>
        <taxon>Orbiliales</taxon>
        <taxon>Orbiliaceae</taxon>
        <taxon>Orbilia</taxon>
    </lineage>
</organism>